<keyword evidence="3" id="KW-1185">Reference proteome</keyword>
<proteinExistence type="predicted"/>
<organism evidence="2 3">
    <name type="scientific">Humicola insolens</name>
    <name type="common">Soft-rot fungus</name>
    <dbReference type="NCBI Taxonomy" id="85995"/>
    <lineage>
        <taxon>Eukaryota</taxon>
        <taxon>Fungi</taxon>
        <taxon>Dikarya</taxon>
        <taxon>Ascomycota</taxon>
        <taxon>Pezizomycotina</taxon>
        <taxon>Sordariomycetes</taxon>
        <taxon>Sordariomycetidae</taxon>
        <taxon>Sordariales</taxon>
        <taxon>Chaetomiaceae</taxon>
        <taxon>Mycothermus</taxon>
    </lineage>
</organism>
<evidence type="ECO:0000313" key="3">
    <source>
        <dbReference type="Proteomes" id="UP001583172"/>
    </source>
</evidence>
<sequence>MKENVECEGCPSRFHNDELGLLLLLFCHIKPAALFHIWQVLPFGASLHVPTGASRCSGRRCFASNGISSREKCPPEHWGGSVPGLQHSFDWTGAPHNFLNSSRLVPRPNPSPRLAVPATTQPPGVSVHFRFCSCFCSLSAPILQTRCSTKVFPSRVPFRSLQHNTQTNTAGGRASRSSNEIPADISTFVEGTSETAFPLPSPGITTIRVTEVGHHPQVQRQNIAVKQPDPGVCIRERPRSRPTTPSRRPVRHRLSHRRAGACVSSSVAPDIGRVPSLHRRFRSGL</sequence>
<dbReference type="Proteomes" id="UP001583172">
    <property type="component" value="Unassembled WGS sequence"/>
</dbReference>
<evidence type="ECO:0000313" key="2">
    <source>
        <dbReference type="EMBL" id="KAL1843599.1"/>
    </source>
</evidence>
<reference evidence="2 3" key="1">
    <citation type="journal article" date="2024" name="Commun. Biol.">
        <title>Comparative genomic analysis of thermophilic fungi reveals convergent evolutionary adaptations and gene losses.</title>
        <authorList>
            <person name="Steindorff A.S."/>
            <person name="Aguilar-Pontes M.V."/>
            <person name="Robinson A.J."/>
            <person name="Andreopoulos B."/>
            <person name="LaButti K."/>
            <person name="Kuo A."/>
            <person name="Mondo S."/>
            <person name="Riley R."/>
            <person name="Otillar R."/>
            <person name="Haridas S."/>
            <person name="Lipzen A."/>
            <person name="Grimwood J."/>
            <person name="Schmutz J."/>
            <person name="Clum A."/>
            <person name="Reid I.D."/>
            <person name="Moisan M.C."/>
            <person name="Butler G."/>
            <person name="Nguyen T.T.M."/>
            <person name="Dewar K."/>
            <person name="Conant G."/>
            <person name="Drula E."/>
            <person name="Henrissat B."/>
            <person name="Hansel C."/>
            <person name="Singer S."/>
            <person name="Hutchinson M.I."/>
            <person name="de Vries R.P."/>
            <person name="Natvig D.O."/>
            <person name="Powell A.J."/>
            <person name="Tsang A."/>
            <person name="Grigoriev I.V."/>
        </authorList>
    </citation>
    <scope>NUCLEOTIDE SEQUENCE [LARGE SCALE GENOMIC DNA]</scope>
    <source>
        <strain evidence="2 3">CBS 620.91</strain>
    </source>
</reference>
<protein>
    <submittedName>
        <fullName evidence="2">Uncharacterized protein</fullName>
    </submittedName>
</protein>
<accession>A0ABR3VNW0</accession>
<gene>
    <name evidence="2" type="ORF">VTJ49DRAFT_882</name>
</gene>
<name>A0ABR3VNW0_HUMIN</name>
<feature type="region of interest" description="Disordered" evidence="1">
    <location>
        <begin position="227"/>
        <end position="259"/>
    </location>
</feature>
<comment type="caution">
    <text evidence="2">The sequence shown here is derived from an EMBL/GenBank/DDBJ whole genome shotgun (WGS) entry which is preliminary data.</text>
</comment>
<dbReference type="EMBL" id="JAZGSY010000013">
    <property type="protein sequence ID" value="KAL1843599.1"/>
    <property type="molecule type" value="Genomic_DNA"/>
</dbReference>
<feature type="compositionally biased region" description="Basic residues" evidence="1">
    <location>
        <begin position="248"/>
        <end position="259"/>
    </location>
</feature>
<evidence type="ECO:0000256" key="1">
    <source>
        <dbReference type="SAM" id="MobiDB-lite"/>
    </source>
</evidence>